<gene>
    <name evidence="2" type="primary">LOC117571429</name>
</gene>
<dbReference type="Proteomes" id="UP000515160">
    <property type="component" value="Chromosome 3"/>
</dbReference>
<proteinExistence type="predicted"/>
<name>A0A6P8XBJ5_DROAB</name>
<dbReference type="RefSeq" id="XP_051860485.1">
    <property type="nucleotide sequence ID" value="XM_052004525.1"/>
</dbReference>
<evidence type="ECO:0000313" key="1">
    <source>
        <dbReference type="Proteomes" id="UP000515160"/>
    </source>
</evidence>
<dbReference type="AlphaFoldDB" id="A0A6P8XBJ5"/>
<accession>A0A6P8XBJ5</accession>
<reference evidence="2" key="1">
    <citation type="submission" date="2025-08" db="UniProtKB">
        <authorList>
            <consortium name="RefSeq"/>
        </authorList>
    </citation>
    <scope>IDENTIFICATION</scope>
    <source>
        <strain evidence="2">15112-1751.03</strain>
        <tissue evidence="2">Whole Adult</tissue>
    </source>
</reference>
<organism evidence="1 2">
    <name type="scientific">Drosophila albomicans</name>
    <name type="common">Fruit fly</name>
    <dbReference type="NCBI Taxonomy" id="7291"/>
    <lineage>
        <taxon>Eukaryota</taxon>
        <taxon>Metazoa</taxon>
        <taxon>Ecdysozoa</taxon>
        <taxon>Arthropoda</taxon>
        <taxon>Hexapoda</taxon>
        <taxon>Insecta</taxon>
        <taxon>Pterygota</taxon>
        <taxon>Neoptera</taxon>
        <taxon>Endopterygota</taxon>
        <taxon>Diptera</taxon>
        <taxon>Brachycera</taxon>
        <taxon>Muscomorpha</taxon>
        <taxon>Ephydroidea</taxon>
        <taxon>Drosophilidae</taxon>
        <taxon>Drosophila</taxon>
    </lineage>
</organism>
<dbReference type="GeneID" id="117571429"/>
<dbReference type="OrthoDB" id="7869486at2759"/>
<evidence type="ECO:0000313" key="2">
    <source>
        <dbReference type="RefSeq" id="XP_051860485.1"/>
    </source>
</evidence>
<keyword evidence="1" id="KW-1185">Reference proteome</keyword>
<sequence>MCFLGFTVLRFLTFIFSSLLSICIMAGICASINNLDHYNQKIQIILCFTLAFDLLMNVAIFLGLYGVIRRILKNIYLYICALVCFFVVKITVSKAIQNFDKKETDIIITFWYQLDVVLAGFCLMTATPFSLKLSEKQDDIV</sequence>
<protein>
    <submittedName>
        <fullName evidence="2">Uncharacterized protein LOC117571429</fullName>
    </submittedName>
</protein>